<organism evidence="2 3">
    <name type="scientific">Chlorella sorokiniana</name>
    <name type="common">Freshwater green alga</name>
    <dbReference type="NCBI Taxonomy" id="3076"/>
    <lineage>
        <taxon>Eukaryota</taxon>
        <taxon>Viridiplantae</taxon>
        <taxon>Chlorophyta</taxon>
        <taxon>core chlorophytes</taxon>
        <taxon>Trebouxiophyceae</taxon>
        <taxon>Chlorellales</taxon>
        <taxon>Chlorellaceae</taxon>
        <taxon>Chlorella clade</taxon>
        <taxon>Chlorella</taxon>
    </lineage>
</organism>
<feature type="compositionally biased region" description="Basic and acidic residues" evidence="1">
    <location>
        <begin position="135"/>
        <end position="152"/>
    </location>
</feature>
<proteinExistence type="predicted"/>
<feature type="region of interest" description="Disordered" evidence="1">
    <location>
        <begin position="1"/>
        <end position="65"/>
    </location>
</feature>
<name>A0A2P6U0T6_CHLSO</name>
<evidence type="ECO:0000313" key="3">
    <source>
        <dbReference type="Proteomes" id="UP000239899"/>
    </source>
</evidence>
<gene>
    <name evidence="2" type="ORF">C2E21_1733</name>
</gene>
<feature type="region of interest" description="Disordered" evidence="1">
    <location>
        <begin position="127"/>
        <end position="152"/>
    </location>
</feature>
<sequence>MAGAADAPSGAQLQRAEGSGQAPARQRGAGSKKGDAPPVKRKALTVGDKKARQRKAPAALDHNSALSLLGRTQAYAAEAEPEQMAALVPLRPRQAPATREHEREPASKAVAAGLHVLSGGEAEQVAAQLQRHAARHDQEKQTREQRALADQRAADAELFQEVREFNQLHLRHHGRPAGALPPSLQGKPVSTAAQGRPVPTAAQSGAQPRRKRSLLSVAAKSKANK</sequence>
<accession>A0A2P6U0T6</accession>
<protein>
    <submittedName>
        <fullName evidence="2">Uncharacterized protein</fullName>
    </submittedName>
</protein>
<comment type="caution">
    <text evidence="2">The sequence shown here is derived from an EMBL/GenBank/DDBJ whole genome shotgun (WGS) entry which is preliminary data.</text>
</comment>
<dbReference type="EMBL" id="LHPG02000003">
    <property type="protein sequence ID" value="PRW59932.1"/>
    <property type="molecule type" value="Genomic_DNA"/>
</dbReference>
<dbReference type="AlphaFoldDB" id="A0A2P6U0T6"/>
<keyword evidence="3" id="KW-1185">Reference proteome</keyword>
<dbReference type="Proteomes" id="UP000239899">
    <property type="component" value="Unassembled WGS sequence"/>
</dbReference>
<reference evidence="2 3" key="1">
    <citation type="journal article" date="2018" name="Plant J.">
        <title>Genome sequences of Chlorella sorokiniana UTEX 1602 and Micractinium conductrix SAG 241.80: implications to maltose excretion by a green alga.</title>
        <authorList>
            <person name="Arriola M.B."/>
            <person name="Velmurugan N."/>
            <person name="Zhang Y."/>
            <person name="Plunkett M.H."/>
            <person name="Hondzo H."/>
            <person name="Barney B.M."/>
        </authorList>
    </citation>
    <scope>NUCLEOTIDE SEQUENCE [LARGE SCALE GENOMIC DNA]</scope>
    <source>
        <strain evidence="3">UTEX 1602</strain>
    </source>
</reference>
<feature type="region of interest" description="Disordered" evidence="1">
    <location>
        <begin position="170"/>
        <end position="225"/>
    </location>
</feature>
<evidence type="ECO:0000313" key="2">
    <source>
        <dbReference type="EMBL" id="PRW59932.1"/>
    </source>
</evidence>
<evidence type="ECO:0000256" key="1">
    <source>
        <dbReference type="SAM" id="MobiDB-lite"/>
    </source>
</evidence>